<gene>
    <name evidence="1" type="ORF">K3G42_031925</name>
</gene>
<dbReference type="EMBL" id="CM037615">
    <property type="protein sequence ID" value="KAH8014821.1"/>
    <property type="molecule type" value="Genomic_DNA"/>
</dbReference>
<name>A0ACB8G5D4_9SAUR</name>
<dbReference type="Proteomes" id="UP000827872">
    <property type="component" value="Linkage Group LG02"/>
</dbReference>
<keyword evidence="2" id="KW-1185">Reference proteome</keyword>
<protein>
    <submittedName>
        <fullName evidence="1">Uncharacterized protein</fullName>
    </submittedName>
</protein>
<comment type="caution">
    <text evidence="1">The sequence shown here is derived from an EMBL/GenBank/DDBJ whole genome shotgun (WGS) entry which is preliminary data.</text>
</comment>
<evidence type="ECO:0000313" key="2">
    <source>
        <dbReference type="Proteomes" id="UP000827872"/>
    </source>
</evidence>
<proteinExistence type="predicted"/>
<reference evidence="1" key="1">
    <citation type="submission" date="2021-08" db="EMBL/GenBank/DDBJ databases">
        <title>The first chromosome-level gecko genome reveals the dynamic sex chromosomes of Neotropical dwarf geckos (Sphaerodactylidae: Sphaerodactylus).</title>
        <authorList>
            <person name="Pinto B.J."/>
            <person name="Keating S.E."/>
            <person name="Gamble T."/>
        </authorList>
    </citation>
    <scope>NUCLEOTIDE SEQUENCE</scope>
    <source>
        <strain evidence="1">TG3544</strain>
    </source>
</reference>
<organism evidence="1 2">
    <name type="scientific">Sphaerodactylus townsendi</name>
    <dbReference type="NCBI Taxonomy" id="933632"/>
    <lineage>
        <taxon>Eukaryota</taxon>
        <taxon>Metazoa</taxon>
        <taxon>Chordata</taxon>
        <taxon>Craniata</taxon>
        <taxon>Vertebrata</taxon>
        <taxon>Euteleostomi</taxon>
        <taxon>Lepidosauria</taxon>
        <taxon>Squamata</taxon>
        <taxon>Bifurcata</taxon>
        <taxon>Gekkota</taxon>
        <taxon>Sphaerodactylidae</taxon>
        <taxon>Sphaerodactylus</taxon>
    </lineage>
</organism>
<accession>A0ACB8G5D4</accession>
<sequence>MRNRSTVEIKKLLEPQHQPPAEGQGTEPKHFKKIVILNAEFAFRLYKLIASDPSLQNVIFSPLGISSVFSMLMLGAKNETHRQLFNGLAFNLSDAEENEIHGAFNQVIHTLNQPNNITQMNIGNALFIEESLQLEPKFLNNVKTLYEADGLPISFRNTTAAENKINDYVKNKTNGKIPQAIQGLDENDVMVLLDYVLSKARWRNPFHPIFTKETDFFVDANTTVKVNMVYQKGDYDFLHDEDLSCWVVRVPYDEDYAAWFILPDMGKLKAVENALSRQVFMKWIASIKTE</sequence>
<evidence type="ECO:0000313" key="1">
    <source>
        <dbReference type="EMBL" id="KAH8014821.1"/>
    </source>
</evidence>